<gene>
    <name evidence="1" type="ORF">S01H1_58963</name>
</gene>
<comment type="caution">
    <text evidence="1">The sequence shown here is derived from an EMBL/GenBank/DDBJ whole genome shotgun (WGS) entry which is preliminary data.</text>
</comment>
<organism evidence="1">
    <name type="scientific">marine sediment metagenome</name>
    <dbReference type="NCBI Taxonomy" id="412755"/>
    <lineage>
        <taxon>unclassified sequences</taxon>
        <taxon>metagenomes</taxon>
        <taxon>ecological metagenomes</taxon>
    </lineage>
</organism>
<protein>
    <submittedName>
        <fullName evidence="1">Uncharacterized protein</fullName>
    </submittedName>
</protein>
<sequence>KVNFNLDEKEIRQYLQEHKANVSHMVLTGQVIRAQCGGSQTCYSDEILDLLAEHYKKFLQLPFEEQLKKYRIDYLVWDYNKYPNIYINLERFFESVFEYQGIIIYKIK</sequence>
<feature type="non-terminal residue" evidence="1">
    <location>
        <position position="1"/>
    </location>
</feature>
<dbReference type="AlphaFoldDB" id="X0XFN3"/>
<reference evidence="1" key="1">
    <citation type="journal article" date="2014" name="Front. Microbiol.">
        <title>High frequency of phylogenetically diverse reductive dehalogenase-homologous genes in deep subseafloor sedimentary metagenomes.</title>
        <authorList>
            <person name="Kawai M."/>
            <person name="Futagami T."/>
            <person name="Toyoda A."/>
            <person name="Takaki Y."/>
            <person name="Nishi S."/>
            <person name="Hori S."/>
            <person name="Arai W."/>
            <person name="Tsubouchi T."/>
            <person name="Morono Y."/>
            <person name="Uchiyama I."/>
            <person name="Ito T."/>
            <person name="Fujiyama A."/>
            <person name="Inagaki F."/>
            <person name="Takami H."/>
        </authorList>
    </citation>
    <scope>NUCLEOTIDE SEQUENCE</scope>
    <source>
        <strain evidence="1">Expedition CK06-06</strain>
    </source>
</reference>
<dbReference type="EMBL" id="BARS01038539">
    <property type="protein sequence ID" value="GAG23766.1"/>
    <property type="molecule type" value="Genomic_DNA"/>
</dbReference>
<evidence type="ECO:0000313" key="1">
    <source>
        <dbReference type="EMBL" id="GAG23766.1"/>
    </source>
</evidence>
<name>X0XFN3_9ZZZZ</name>
<accession>X0XFN3</accession>
<proteinExistence type="predicted"/>